<dbReference type="InterPro" id="IPR044152">
    <property type="entry name" value="YqjM-like"/>
</dbReference>
<name>A0A146F9I6_ASPKA</name>
<keyword evidence="3" id="KW-0288">FMN</keyword>
<dbReference type="Proteomes" id="UP000075230">
    <property type="component" value="Unassembled WGS sequence"/>
</dbReference>
<dbReference type="PANTHER" id="PTHR43303:SF4">
    <property type="entry name" value="NADPH DEHYDROGENASE C23G7.10C-RELATED"/>
    <property type="match status" value="1"/>
</dbReference>
<evidence type="ECO:0000313" key="8">
    <source>
        <dbReference type="Proteomes" id="UP000075230"/>
    </source>
</evidence>
<evidence type="ECO:0000256" key="1">
    <source>
        <dbReference type="ARBA" id="ARBA00001917"/>
    </source>
</evidence>
<reference evidence="8" key="2">
    <citation type="submission" date="2016-02" db="EMBL/GenBank/DDBJ databases">
        <title>Genome sequencing of Aspergillus luchuensis NBRC 4314.</title>
        <authorList>
            <person name="Yamada O."/>
        </authorList>
    </citation>
    <scope>NUCLEOTIDE SEQUENCE [LARGE SCALE GENOMIC DNA]</scope>
    <source>
        <strain evidence="8">RIB 2604</strain>
    </source>
</reference>
<evidence type="ECO:0000256" key="3">
    <source>
        <dbReference type="ARBA" id="ARBA00022643"/>
    </source>
</evidence>
<evidence type="ECO:0000313" key="7">
    <source>
        <dbReference type="EMBL" id="GAT22379.1"/>
    </source>
</evidence>
<evidence type="ECO:0000256" key="4">
    <source>
        <dbReference type="ARBA" id="ARBA00022857"/>
    </source>
</evidence>
<dbReference type="InterPro" id="IPR001155">
    <property type="entry name" value="OxRdtase_FMN_N"/>
</dbReference>
<dbReference type="VEuPathDB" id="FungiDB:ASPFODRAFT_215126"/>
<dbReference type="Pfam" id="PF00724">
    <property type="entry name" value="Oxidored_FMN"/>
    <property type="match status" value="2"/>
</dbReference>
<accession>A0A146F9I6</accession>
<reference evidence="7 8" key="1">
    <citation type="journal article" date="2016" name="DNA Res.">
        <title>Genome sequence of Aspergillus luchuensis NBRC 4314.</title>
        <authorList>
            <person name="Yamada O."/>
            <person name="Machida M."/>
            <person name="Hosoyama A."/>
            <person name="Goto M."/>
            <person name="Takahashi T."/>
            <person name="Futagami T."/>
            <person name="Yamagata Y."/>
            <person name="Takeuchi M."/>
            <person name="Kobayashi T."/>
            <person name="Koike H."/>
            <person name="Abe K."/>
            <person name="Asai K."/>
            <person name="Arita M."/>
            <person name="Fujita N."/>
            <person name="Fukuda K."/>
            <person name="Higa K."/>
            <person name="Horikawa H."/>
            <person name="Ishikawa T."/>
            <person name="Jinno K."/>
            <person name="Kato Y."/>
            <person name="Kirimura K."/>
            <person name="Mizutani O."/>
            <person name="Nakasone K."/>
            <person name="Sano M."/>
            <person name="Shiraishi Y."/>
            <person name="Tsukahara M."/>
            <person name="Gomi K."/>
        </authorList>
    </citation>
    <scope>NUCLEOTIDE SEQUENCE [LARGE SCALE GENOMIC DNA]</scope>
    <source>
        <strain evidence="7 8">RIB 2604</strain>
    </source>
</reference>
<keyword evidence="4" id="KW-0521">NADP</keyword>
<keyword evidence="5" id="KW-0560">Oxidoreductase</keyword>
<dbReference type="GO" id="GO:0003959">
    <property type="term" value="F:NADPH dehydrogenase activity"/>
    <property type="evidence" value="ECO:0007669"/>
    <property type="project" value="InterPro"/>
</dbReference>
<sequence length="471" mass="51474">MPSRYLNADENEIVEIANEPASGVNCNVQCIRRLIADDPLQIPYFTPKQTPTAGTALVPAPHDPTTPKLFTPLSIRGIELQNRILLSPLCQYSAEDGHHTDWHFAHLGGIISRGPGLSFVEATAVTANGRITPEDSGLWKDSQIGPLKRIVDFAHSQGQLIGIQLSHAGRKASTVAPWLSMNRGPGAPIKSVNGIDHDGFAPVRTLFTLPSIQAPGLTSALLVEQRHGWPDNVVAPSAIAFKDKNIIPRELSYDEIQSLVVAWGEAVKRAVRAGFDAIEIHGAHGYLIHEFLSPVSNKRTDEYGGSFENRIRLALELVDISRQHMTPSMPLFFRVSGTEWLEHLENEPSWDASQTVRLAEALVEHGVDVLDVSSGGNDPRQQIKGGPAYQSPYAFQVKEALGDRLLVASVGAITSGPQANDLLNAGLDMVIIGRMFQKNPGLVWTFAEELDVDVKAAHQIHWGFAGKRRRQ</sequence>
<dbReference type="AlphaFoldDB" id="A0A146F9I6"/>
<keyword evidence="2" id="KW-0285">Flavoprotein</keyword>
<comment type="caution">
    <text evidence="7">The sequence shown here is derived from an EMBL/GenBank/DDBJ whole genome shotgun (WGS) entry which is preliminary data.</text>
</comment>
<dbReference type="InterPro" id="IPR013785">
    <property type="entry name" value="Aldolase_TIM"/>
</dbReference>
<gene>
    <name evidence="7" type="ORF">RIB2604_01504120</name>
</gene>
<evidence type="ECO:0000259" key="6">
    <source>
        <dbReference type="Pfam" id="PF00724"/>
    </source>
</evidence>
<organism evidence="7 8">
    <name type="scientific">Aspergillus kawachii</name>
    <name type="common">White koji mold</name>
    <name type="synonym">Aspergillus awamori var. kawachi</name>
    <dbReference type="NCBI Taxonomy" id="1069201"/>
    <lineage>
        <taxon>Eukaryota</taxon>
        <taxon>Fungi</taxon>
        <taxon>Dikarya</taxon>
        <taxon>Ascomycota</taxon>
        <taxon>Pezizomycotina</taxon>
        <taxon>Eurotiomycetes</taxon>
        <taxon>Eurotiomycetidae</taxon>
        <taxon>Eurotiales</taxon>
        <taxon>Aspergillaceae</taxon>
        <taxon>Aspergillus</taxon>
        <taxon>Aspergillus subgen. Circumdati</taxon>
    </lineage>
</organism>
<protein>
    <submittedName>
        <fullName evidence="7">NADPH dehydrogenase</fullName>
    </submittedName>
</protein>
<dbReference type="EMBL" id="BCWF01000015">
    <property type="protein sequence ID" value="GAT22379.1"/>
    <property type="molecule type" value="Genomic_DNA"/>
</dbReference>
<dbReference type="CDD" id="cd02932">
    <property type="entry name" value="OYE_YqiM_FMN"/>
    <property type="match status" value="1"/>
</dbReference>
<feature type="domain" description="NADH:flavin oxidoreductase/NADH oxidase N-terminal" evidence="6">
    <location>
        <begin position="68"/>
        <end position="173"/>
    </location>
</feature>
<dbReference type="PANTHER" id="PTHR43303">
    <property type="entry name" value="NADPH DEHYDROGENASE C23G7.10C-RELATED"/>
    <property type="match status" value="1"/>
</dbReference>
<comment type="cofactor">
    <cofactor evidence="1">
        <name>FMN</name>
        <dbReference type="ChEBI" id="CHEBI:58210"/>
    </cofactor>
</comment>
<evidence type="ECO:0000256" key="2">
    <source>
        <dbReference type="ARBA" id="ARBA00022630"/>
    </source>
</evidence>
<evidence type="ECO:0000256" key="5">
    <source>
        <dbReference type="ARBA" id="ARBA00023002"/>
    </source>
</evidence>
<feature type="domain" description="NADH:flavin oxidoreductase/NADH oxidase N-terminal" evidence="6">
    <location>
        <begin position="232"/>
        <end position="450"/>
    </location>
</feature>
<proteinExistence type="predicted"/>
<dbReference type="Gene3D" id="3.20.20.70">
    <property type="entry name" value="Aldolase class I"/>
    <property type="match status" value="1"/>
</dbReference>
<dbReference type="GO" id="GO:0050661">
    <property type="term" value="F:NADP binding"/>
    <property type="evidence" value="ECO:0007669"/>
    <property type="project" value="InterPro"/>
</dbReference>
<dbReference type="GO" id="GO:0010181">
    <property type="term" value="F:FMN binding"/>
    <property type="evidence" value="ECO:0007669"/>
    <property type="project" value="InterPro"/>
</dbReference>
<dbReference type="SUPFAM" id="SSF51395">
    <property type="entry name" value="FMN-linked oxidoreductases"/>
    <property type="match status" value="1"/>
</dbReference>